<reference evidence="2 3" key="1">
    <citation type="submission" date="2018-09" db="EMBL/GenBank/DDBJ databases">
        <title>Nocardia yunnanensis sp. nov., an actinomycete isolated from a soil sample.</title>
        <authorList>
            <person name="Zhang J."/>
        </authorList>
    </citation>
    <scope>NUCLEOTIDE SEQUENCE [LARGE SCALE GENOMIC DNA]</scope>
    <source>
        <strain evidence="2 3">CFHS0054</strain>
    </source>
</reference>
<dbReference type="PANTHER" id="PTHR43317">
    <property type="entry name" value="THERMOSPERMINE SYNTHASE ACAULIS5"/>
    <property type="match status" value="1"/>
</dbReference>
<dbReference type="GO" id="GO:0006596">
    <property type="term" value="P:polyamine biosynthetic process"/>
    <property type="evidence" value="ECO:0007669"/>
    <property type="project" value="UniProtKB-KW"/>
</dbReference>
<dbReference type="KEGG" id="nyu:D7D52_10235"/>
<dbReference type="RefSeq" id="WP_120736097.1">
    <property type="nucleotide sequence ID" value="NZ_CP032568.1"/>
</dbReference>
<evidence type="ECO:0000256" key="1">
    <source>
        <dbReference type="ARBA" id="ARBA00023115"/>
    </source>
</evidence>
<dbReference type="SUPFAM" id="SSF53335">
    <property type="entry name" value="S-adenosyl-L-methionine-dependent methyltransferases"/>
    <property type="match status" value="1"/>
</dbReference>
<name>A0A386Z9E5_9NOCA</name>
<sequence>MGEPVAGVREVRFGVAELRADPERPGGWLLTVDGIAQSYVDLDDPSYLELEYVRYMGYVVDALAPADAPLDVVHIGGGGATFPRYLSAVRPGSRQLVVEADAALAEFVDERLGLRSLPGVELRLGDGLTELGGVDAASMDLVVADAYEGLRISAGITGAEFTAQVARVLRPEGIYLLNLVGTRHRLDHIERVFPHRALLDGDVFAGYTGNQVLAAARSPLPLDALRHRAEHEFPPVRVSATGA</sequence>
<proteinExistence type="predicted"/>
<dbReference type="CDD" id="cd02440">
    <property type="entry name" value="AdoMet_MTases"/>
    <property type="match status" value="1"/>
</dbReference>
<dbReference type="EMBL" id="CP032568">
    <property type="protein sequence ID" value="AYF74176.1"/>
    <property type="molecule type" value="Genomic_DNA"/>
</dbReference>
<dbReference type="OrthoDB" id="8221452at2"/>
<keyword evidence="1" id="KW-0620">Polyamine biosynthesis</keyword>
<dbReference type="Proteomes" id="UP000267164">
    <property type="component" value="Chromosome"/>
</dbReference>
<keyword evidence="3" id="KW-1185">Reference proteome</keyword>
<gene>
    <name evidence="2" type="ORF">D7D52_10235</name>
</gene>
<accession>A0A386Z9E5</accession>
<dbReference type="NCBIfam" id="NF037959">
    <property type="entry name" value="MFS_SpdSyn"/>
    <property type="match status" value="1"/>
</dbReference>
<dbReference type="Gene3D" id="3.40.50.150">
    <property type="entry name" value="Vaccinia Virus protein VP39"/>
    <property type="match status" value="1"/>
</dbReference>
<dbReference type="AlphaFoldDB" id="A0A386Z9E5"/>
<protein>
    <submittedName>
        <fullName evidence="2">Spermidine synthase-like protein</fullName>
    </submittedName>
</protein>
<organism evidence="2 3">
    <name type="scientific">Nocardia yunnanensis</name>
    <dbReference type="NCBI Taxonomy" id="2382165"/>
    <lineage>
        <taxon>Bacteria</taxon>
        <taxon>Bacillati</taxon>
        <taxon>Actinomycetota</taxon>
        <taxon>Actinomycetes</taxon>
        <taxon>Mycobacteriales</taxon>
        <taxon>Nocardiaceae</taxon>
        <taxon>Nocardia</taxon>
    </lineage>
</organism>
<evidence type="ECO:0000313" key="2">
    <source>
        <dbReference type="EMBL" id="AYF74176.1"/>
    </source>
</evidence>
<dbReference type="InterPro" id="IPR029063">
    <property type="entry name" value="SAM-dependent_MTases_sf"/>
</dbReference>
<dbReference type="PANTHER" id="PTHR43317:SF1">
    <property type="entry name" value="THERMOSPERMINE SYNTHASE ACAULIS5"/>
    <property type="match status" value="1"/>
</dbReference>
<evidence type="ECO:0000313" key="3">
    <source>
        <dbReference type="Proteomes" id="UP000267164"/>
    </source>
</evidence>